<dbReference type="OrthoDB" id="9814445at2"/>
<dbReference type="Proteomes" id="UP000198462">
    <property type="component" value="Unassembled WGS sequence"/>
</dbReference>
<evidence type="ECO:0000313" key="3">
    <source>
        <dbReference type="Proteomes" id="UP000198462"/>
    </source>
</evidence>
<keyword evidence="1" id="KW-1133">Transmembrane helix</keyword>
<proteinExistence type="predicted"/>
<dbReference type="Pfam" id="PF02325">
    <property type="entry name" value="CCB3_YggT"/>
    <property type="match status" value="1"/>
</dbReference>
<keyword evidence="1" id="KW-0812">Transmembrane</keyword>
<keyword evidence="1" id="KW-0472">Membrane</keyword>
<dbReference type="RefSeq" id="WP_088713345.1">
    <property type="nucleotide sequence ID" value="NZ_NFZT01000001.1"/>
</dbReference>
<dbReference type="AlphaFoldDB" id="A0A219B8Z5"/>
<keyword evidence="3" id="KW-1185">Reference proteome</keyword>
<dbReference type="EMBL" id="NFZT01000001">
    <property type="protein sequence ID" value="OWV34644.1"/>
    <property type="molecule type" value="Genomic_DNA"/>
</dbReference>
<sequence length="98" mass="10821">MALALINILQMLLQVGIWIVIAQVVLSWLIAFNVVNMSNNFVRSIYYGIERILGPVYRPIRRLMPDLGGLDLTPMVVILGFIAAQELLKGVASQILGA</sequence>
<dbReference type="GO" id="GO:0016020">
    <property type="term" value="C:membrane"/>
    <property type="evidence" value="ECO:0007669"/>
    <property type="project" value="InterPro"/>
</dbReference>
<protein>
    <submittedName>
        <fullName evidence="2">Osmotic-shock protein</fullName>
    </submittedName>
</protein>
<reference evidence="3" key="1">
    <citation type="submission" date="2017-05" db="EMBL/GenBank/DDBJ databases">
        <authorList>
            <person name="Lin X."/>
        </authorList>
    </citation>
    <scope>NUCLEOTIDE SEQUENCE [LARGE SCALE GENOMIC DNA]</scope>
    <source>
        <strain evidence="3">JLT2012</strain>
    </source>
</reference>
<name>A0A219B8Z5_9SPHN</name>
<evidence type="ECO:0000313" key="2">
    <source>
        <dbReference type="EMBL" id="OWV34644.1"/>
    </source>
</evidence>
<dbReference type="InterPro" id="IPR003425">
    <property type="entry name" value="CCB3/YggT"/>
</dbReference>
<accession>A0A219B8Z5</accession>
<feature type="transmembrane region" description="Helical" evidence="1">
    <location>
        <begin position="12"/>
        <end position="35"/>
    </location>
</feature>
<comment type="caution">
    <text evidence="2">The sequence shown here is derived from an EMBL/GenBank/DDBJ whole genome shotgun (WGS) entry which is preliminary data.</text>
</comment>
<gene>
    <name evidence="2" type="ORF">B5C34_05060</name>
</gene>
<evidence type="ECO:0000256" key="1">
    <source>
        <dbReference type="SAM" id="Phobius"/>
    </source>
</evidence>
<organism evidence="2 3">
    <name type="scientific">Pacificimonas flava</name>
    <dbReference type="NCBI Taxonomy" id="1234595"/>
    <lineage>
        <taxon>Bacteria</taxon>
        <taxon>Pseudomonadati</taxon>
        <taxon>Pseudomonadota</taxon>
        <taxon>Alphaproteobacteria</taxon>
        <taxon>Sphingomonadales</taxon>
        <taxon>Sphingosinicellaceae</taxon>
        <taxon>Pacificimonas</taxon>
    </lineage>
</organism>